<dbReference type="GO" id="GO:0000290">
    <property type="term" value="P:deadenylation-dependent decapping of nuclear-transcribed mRNA"/>
    <property type="evidence" value="ECO:0007669"/>
    <property type="project" value="InterPro"/>
</dbReference>
<feature type="domain" description="mRNA decay factor PAT1" evidence="8">
    <location>
        <begin position="1"/>
        <end position="857"/>
    </location>
</feature>
<gene>
    <name evidence="9" type="ORF">BDU57DRAFT_513036</name>
</gene>
<evidence type="ECO:0000256" key="3">
    <source>
        <dbReference type="ARBA" id="ARBA00009138"/>
    </source>
</evidence>
<evidence type="ECO:0000256" key="2">
    <source>
        <dbReference type="ARBA" id="ARBA00004201"/>
    </source>
</evidence>
<dbReference type="GO" id="GO:0005634">
    <property type="term" value="C:nucleus"/>
    <property type="evidence" value="ECO:0007669"/>
    <property type="project" value="UniProtKB-SubCell"/>
</dbReference>
<feature type="region of interest" description="Disordered" evidence="7">
    <location>
        <begin position="104"/>
        <end position="130"/>
    </location>
</feature>
<feature type="region of interest" description="Disordered" evidence="7">
    <location>
        <begin position="1"/>
        <end position="24"/>
    </location>
</feature>
<dbReference type="InterPro" id="IPR019167">
    <property type="entry name" value="PAT1_dom"/>
</dbReference>
<keyword evidence="9" id="KW-0413">Isomerase</keyword>
<name>A0A6A5QVK9_AMPQU</name>
<proteinExistence type="inferred from homology"/>
<organism evidence="9 10">
    <name type="scientific">Ampelomyces quisqualis</name>
    <name type="common">Powdery mildew agent</name>
    <dbReference type="NCBI Taxonomy" id="50730"/>
    <lineage>
        <taxon>Eukaryota</taxon>
        <taxon>Fungi</taxon>
        <taxon>Dikarya</taxon>
        <taxon>Ascomycota</taxon>
        <taxon>Pezizomycotina</taxon>
        <taxon>Dothideomycetes</taxon>
        <taxon>Pleosporomycetidae</taxon>
        <taxon>Pleosporales</taxon>
        <taxon>Pleosporineae</taxon>
        <taxon>Phaeosphaeriaceae</taxon>
        <taxon>Ampelomyces</taxon>
    </lineage>
</organism>
<feature type="compositionally biased region" description="Low complexity" evidence="7">
    <location>
        <begin position="275"/>
        <end position="287"/>
    </location>
</feature>
<dbReference type="InterPro" id="IPR039900">
    <property type="entry name" value="Pat1-like"/>
</dbReference>
<protein>
    <submittedName>
        <fullName evidence="9">Topoisomerase II-associated protein PAT1</fullName>
    </submittedName>
</protein>
<sequence length="860" mass="96149">MSFFGFDSSLPPDRGHSTNAPGFGQHDAFAALSSGAVGDDDVIDFEQTYDGLGSRLDDADDALNDDTFGGPPIQQSVDKHFDFAGQTSKVSNILHEEQMLFQARQGPPQQYRPPVPQTSKPTRSGYESYKDPEYIPQLEARADIWGLKPKQQAPQSHPQPQAPSPAPHSVPQPAASRKLMSLDEVEAMMRAQSIDHQPRGAPPVQHMQFQDPPQGYPPQQYPHGQPPFPGMHGATPDHYAPHVLQRSQQQQQQQQQPQHHQAQRQHHQHMRAELPAQPVQPHVPQQQTILQRQKPQAAEPGTQPSQQAQPPQNQSQDPPTQPRQILQNPNRLAGPGQPLGQPGTQAQRGQVSDHARGPSFSNMIVTHPEQLLQLSEAERAAFLEEDAKRAKRNHKIALLAKDNGLMTPQDKNFITRIQLQQLMTATGNLDERGPEATIAEDFYYQVFSQIRGAPRQNPQQPASQFAQTYLFQTNNRFGTRRNGRGGDNHMQRMEQQIQRAVEAAKARPKARQLVVEGSLGKIAFSNSKTPRPLLNIKRPEAGEKHIKHPKSSIADRKEALRNIENVYITLMQMEDHERAMPPPINEGSNPEAIQAHMEWRFKIDALHRQLWQNTKIMEPLNPHALTPHPFISILSHAKGKKAIPRIFRHIDEQERITVVTMIVVHLDGLSVVNQAVAAPEEPLNPAVREEVELFSATVLPPLFAHMSESPLNIIIGLLGLILDRTNLQVVVRSKIGLSLLTILISRAELLKQSAPETASADWEQWNMLYNRLFDMVEPVLPILFPGSINETDDMYIWQYLAAMGVGASPEQQQRLVLGVKDRVMETVSVSKALPTEMASARLANVNLFMRAIGLDVELLG</sequence>
<feature type="compositionally biased region" description="Low complexity" evidence="7">
    <location>
        <begin position="300"/>
        <end position="318"/>
    </location>
</feature>
<accession>A0A6A5QVK9</accession>
<evidence type="ECO:0000256" key="1">
    <source>
        <dbReference type="ARBA" id="ARBA00004123"/>
    </source>
</evidence>
<dbReference type="GO" id="GO:0033962">
    <property type="term" value="P:P-body assembly"/>
    <property type="evidence" value="ECO:0007669"/>
    <property type="project" value="TreeGrafter"/>
</dbReference>
<keyword evidence="10" id="KW-1185">Reference proteome</keyword>
<dbReference type="PANTHER" id="PTHR21551">
    <property type="entry name" value="TOPOISOMERASE II-ASSOCIATED PROTEIN PAT1"/>
    <property type="match status" value="1"/>
</dbReference>
<feature type="region of interest" description="Disordered" evidence="7">
    <location>
        <begin position="149"/>
        <end position="175"/>
    </location>
</feature>
<feature type="compositionally biased region" description="Low complexity" evidence="7">
    <location>
        <begin position="332"/>
        <end position="347"/>
    </location>
</feature>
<feature type="compositionally biased region" description="Pro residues" evidence="7">
    <location>
        <begin position="160"/>
        <end position="170"/>
    </location>
</feature>
<evidence type="ECO:0000256" key="6">
    <source>
        <dbReference type="ARBA" id="ARBA00023242"/>
    </source>
</evidence>
<comment type="similarity">
    <text evidence="3">Belongs to the PAT1 family.</text>
</comment>
<feature type="region of interest" description="Disordered" evidence="7">
    <location>
        <begin position="191"/>
        <end position="361"/>
    </location>
</feature>
<keyword evidence="5" id="KW-0694">RNA-binding</keyword>
<evidence type="ECO:0000259" key="8">
    <source>
        <dbReference type="Pfam" id="PF09770"/>
    </source>
</evidence>
<dbReference type="GO" id="GO:0003723">
    <property type="term" value="F:RNA binding"/>
    <property type="evidence" value="ECO:0007669"/>
    <property type="project" value="UniProtKB-KW"/>
</dbReference>
<dbReference type="EMBL" id="ML979133">
    <property type="protein sequence ID" value="KAF1919765.1"/>
    <property type="molecule type" value="Genomic_DNA"/>
</dbReference>
<comment type="subcellular location">
    <subcellularLocation>
        <location evidence="2">Cytoplasm</location>
        <location evidence="2">P-body</location>
    </subcellularLocation>
    <subcellularLocation>
        <location evidence="1">Nucleus</location>
    </subcellularLocation>
</comment>
<reference evidence="9" key="1">
    <citation type="journal article" date="2020" name="Stud. Mycol.">
        <title>101 Dothideomycetes genomes: a test case for predicting lifestyles and emergence of pathogens.</title>
        <authorList>
            <person name="Haridas S."/>
            <person name="Albert R."/>
            <person name="Binder M."/>
            <person name="Bloem J."/>
            <person name="Labutti K."/>
            <person name="Salamov A."/>
            <person name="Andreopoulos B."/>
            <person name="Baker S."/>
            <person name="Barry K."/>
            <person name="Bills G."/>
            <person name="Bluhm B."/>
            <person name="Cannon C."/>
            <person name="Castanera R."/>
            <person name="Culley D."/>
            <person name="Daum C."/>
            <person name="Ezra D."/>
            <person name="Gonzalez J."/>
            <person name="Henrissat B."/>
            <person name="Kuo A."/>
            <person name="Liang C."/>
            <person name="Lipzen A."/>
            <person name="Lutzoni F."/>
            <person name="Magnuson J."/>
            <person name="Mondo S."/>
            <person name="Nolan M."/>
            <person name="Ohm R."/>
            <person name="Pangilinan J."/>
            <person name="Park H.-J."/>
            <person name="Ramirez L."/>
            <person name="Alfaro M."/>
            <person name="Sun H."/>
            <person name="Tritt A."/>
            <person name="Yoshinaga Y."/>
            <person name="Zwiers L.-H."/>
            <person name="Turgeon B."/>
            <person name="Goodwin S."/>
            <person name="Spatafora J."/>
            <person name="Crous P."/>
            <person name="Grigoriev I."/>
        </authorList>
    </citation>
    <scope>NUCLEOTIDE SEQUENCE</scope>
    <source>
        <strain evidence="9">HMLAC05119</strain>
    </source>
</reference>
<keyword evidence="4" id="KW-0963">Cytoplasm</keyword>
<evidence type="ECO:0000313" key="9">
    <source>
        <dbReference type="EMBL" id="KAF1919765.1"/>
    </source>
</evidence>
<dbReference type="AlphaFoldDB" id="A0A6A5QVK9"/>
<dbReference type="GO" id="GO:0016853">
    <property type="term" value="F:isomerase activity"/>
    <property type="evidence" value="ECO:0007669"/>
    <property type="project" value="UniProtKB-KW"/>
</dbReference>
<evidence type="ECO:0000256" key="4">
    <source>
        <dbReference type="ARBA" id="ARBA00022490"/>
    </source>
</evidence>
<dbReference type="Proteomes" id="UP000800096">
    <property type="component" value="Unassembled WGS sequence"/>
</dbReference>
<dbReference type="OrthoDB" id="74835at2759"/>
<keyword evidence="6" id="KW-0539">Nucleus</keyword>
<evidence type="ECO:0000256" key="7">
    <source>
        <dbReference type="SAM" id="MobiDB-lite"/>
    </source>
</evidence>
<evidence type="ECO:0000313" key="10">
    <source>
        <dbReference type="Proteomes" id="UP000800096"/>
    </source>
</evidence>
<dbReference type="GO" id="GO:0000932">
    <property type="term" value="C:P-body"/>
    <property type="evidence" value="ECO:0007669"/>
    <property type="project" value="UniProtKB-SubCell"/>
</dbReference>
<dbReference type="PANTHER" id="PTHR21551:SF0">
    <property type="entry name" value="PROTEIN ASSOCIATED WITH TOPO II RELATED-1, ISOFORM A"/>
    <property type="match status" value="1"/>
</dbReference>
<feature type="compositionally biased region" description="Pro residues" evidence="7">
    <location>
        <begin position="214"/>
        <end position="229"/>
    </location>
</feature>
<evidence type="ECO:0000256" key="5">
    <source>
        <dbReference type="ARBA" id="ARBA00022884"/>
    </source>
</evidence>
<feature type="compositionally biased region" description="Low complexity" evidence="7">
    <location>
        <begin position="245"/>
        <end position="260"/>
    </location>
</feature>
<dbReference type="Pfam" id="PF09770">
    <property type="entry name" value="PAT1"/>
    <property type="match status" value="1"/>
</dbReference>